<evidence type="ECO:0000256" key="1">
    <source>
        <dbReference type="ARBA" id="ARBA00005351"/>
    </source>
</evidence>
<dbReference type="STRING" id="69332.A0A388M5B8"/>
<accession>A0A388M5B8</accession>
<dbReference type="Pfam" id="PF04190">
    <property type="entry name" value="GET4"/>
    <property type="match status" value="1"/>
</dbReference>
<dbReference type="GO" id="GO:0048767">
    <property type="term" value="P:root hair elongation"/>
    <property type="evidence" value="ECO:0007669"/>
    <property type="project" value="EnsemblPlants"/>
</dbReference>
<evidence type="ECO:0000313" key="4">
    <source>
        <dbReference type="Proteomes" id="UP000265515"/>
    </source>
</evidence>
<dbReference type="OMA" id="KSKVPYD"/>
<protein>
    <submittedName>
        <fullName evidence="3">Uncharacterized protein</fullName>
    </submittedName>
</protein>
<evidence type="ECO:0000313" key="3">
    <source>
        <dbReference type="EMBL" id="GBG89679.1"/>
    </source>
</evidence>
<dbReference type="AlphaFoldDB" id="A0A388M5B8"/>
<comment type="caution">
    <text evidence="3">The sequence shown here is derived from an EMBL/GenBank/DDBJ whole genome shotgun (WGS) entry which is preliminary data.</text>
</comment>
<name>A0A388M5B8_CHABU</name>
<dbReference type="PANTHER" id="PTHR12875">
    <property type="entry name" value="GOLGI TO ER TRAFFIC PROTEIN 4 HOMOLOG"/>
    <property type="match status" value="1"/>
</dbReference>
<dbReference type="Gramene" id="GBG89679">
    <property type="protein sequence ID" value="GBG89679"/>
    <property type="gene ID" value="CBR_g49532"/>
</dbReference>
<proteinExistence type="inferred from homology"/>
<reference evidence="3 4" key="1">
    <citation type="journal article" date="2018" name="Cell">
        <title>The Chara Genome: Secondary Complexity and Implications for Plant Terrestrialization.</title>
        <authorList>
            <person name="Nishiyama T."/>
            <person name="Sakayama H."/>
            <person name="Vries J.D."/>
            <person name="Buschmann H."/>
            <person name="Saint-Marcoux D."/>
            <person name="Ullrich K.K."/>
            <person name="Haas F.B."/>
            <person name="Vanderstraeten L."/>
            <person name="Becker D."/>
            <person name="Lang D."/>
            <person name="Vosolsobe S."/>
            <person name="Rombauts S."/>
            <person name="Wilhelmsson P.K.I."/>
            <person name="Janitza P."/>
            <person name="Kern R."/>
            <person name="Heyl A."/>
            <person name="Rumpler F."/>
            <person name="Villalobos L.I.A.C."/>
            <person name="Clay J.M."/>
            <person name="Skokan R."/>
            <person name="Toyoda A."/>
            <person name="Suzuki Y."/>
            <person name="Kagoshima H."/>
            <person name="Schijlen E."/>
            <person name="Tajeshwar N."/>
            <person name="Catarino B."/>
            <person name="Hetherington A.J."/>
            <person name="Saltykova A."/>
            <person name="Bonnot C."/>
            <person name="Breuninger H."/>
            <person name="Symeonidi A."/>
            <person name="Radhakrishnan G.V."/>
            <person name="Van Nieuwerburgh F."/>
            <person name="Deforce D."/>
            <person name="Chang C."/>
            <person name="Karol K.G."/>
            <person name="Hedrich R."/>
            <person name="Ulvskov P."/>
            <person name="Glockner G."/>
            <person name="Delwiche C.F."/>
            <person name="Petrasek J."/>
            <person name="Van de Peer Y."/>
            <person name="Friml J."/>
            <person name="Beilby M."/>
            <person name="Dolan L."/>
            <person name="Kohara Y."/>
            <person name="Sugano S."/>
            <person name="Fujiyama A."/>
            <person name="Delaux P.-M."/>
            <person name="Quint M."/>
            <person name="TheiBen G."/>
            <person name="Hagemann M."/>
            <person name="Harholt J."/>
            <person name="Dunand C."/>
            <person name="Zachgo S."/>
            <person name="Langdale J."/>
            <person name="Maumus F."/>
            <person name="Straeten D.V.D."/>
            <person name="Gould S.B."/>
            <person name="Rensing S.A."/>
        </authorList>
    </citation>
    <scope>NUCLEOTIDE SEQUENCE [LARGE SCALE GENOMIC DNA]</scope>
    <source>
        <strain evidence="3 4">S276</strain>
    </source>
</reference>
<dbReference type="OrthoDB" id="10252405at2759"/>
<dbReference type="GO" id="GO:0005829">
    <property type="term" value="C:cytosol"/>
    <property type="evidence" value="ECO:0007669"/>
    <property type="project" value="EnsemblPlants"/>
</dbReference>
<dbReference type="PANTHER" id="PTHR12875:SF0">
    <property type="entry name" value="GOLGI TO ER TRAFFIC PROTEIN 4 HOMOLOG"/>
    <property type="match status" value="1"/>
</dbReference>
<feature type="compositionally biased region" description="Basic and acidic residues" evidence="2">
    <location>
        <begin position="88"/>
        <end position="98"/>
    </location>
</feature>
<evidence type="ECO:0000256" key="2">
    <source>
        <dbReference type="SAM" id="MobiDB-lite"/>
    </source>
</evidence>
<dbReference type="Proteomes" id="UP000265515">
    <property type="component" value="Unassembled WGS sequence"/>
</dbReference>
<feature type="region of interest" description="Disordered" evidence="2">
    <location>
        <begin position="75"/>
        <end position="98"/>
    </location>
</feature>
<organism evidence="3 4">
    <name type="scientific">Chara braunii</name>
    <name type="common">Braun's stonewort</name>
    <dbReference type="NCBI Taxonomy" id="69332"/>
    <lineage>
        <taxon>Eukaryota</taxon>
        <taxon>Viridiplantae</taxon>
        <taxon>Streptophyta</taxon>
        <taxon>Charophyceae</taxon>
        <taxon>Charales</taxon>
        <taxon>Characeae</taxon>
        <taxon>Chara</taxon>
    </lineage>
</organism>
<sequence length="304" mass="34293">MAQQKFDQAIELTESGAKLQLRHGQVLCGAELALLLVETFLKAEVKFSPEALARIRDVFECFPREQEETAAEWVILDRDSPETQGEPSNERTEAEKAEAERAAIAKSRVEGCSAFLKQALKWSKLSGGPNMGAPEIHDMLAEYVWTQSPSPSLSTVSRHFIWGSRPEAFASALIDVMKASHLHEADLVVTRGVLQYLAVGKLWDATQLLDEVRHRCCNNIQDDDAPWLPDSPLMHFNRFLLCALERKSLPLFSMLRKKYQKSLSRDPSFEKYVDEVGTRFFNLRRPPMIPGMFGDLLKAISGED</sequence>
<dbReference type="EMBL" id="BFEA01000753">
    <property type="protein sequence ID" value="GBG89679.1"/>
    <property type="molecule type" value="Genomic_DNA"/>
</dbReference>
<gene>
    <name evidence="3" type="ORF">CBR_g49532</name>
</gene>
<keyword evidence="4" id="KW-1185">Reference proteome</keyword>
<dbReference type="Gene3D" id="1.25.40.10">
    <property type="entry name" value="Tetratricopeptide repeat domain"/>
    <property type="match status" value="1"/>
</dbReference>
<dbReference type="InterPro" id="IPR011990">
    <property type="entry name" value="TPR-like_helical_dom_sf"/>
</dbReference>
<dbReference type="InterPro" id="IPR007317">
    <property type="entry name" value="GET4"/>
</dbReference>
<dbReference type="GO" id="GO:0045048">
    <property type="term" value="P:protein insertion into ER membrane"/>
    <property type="evidence" value="ECO:0007669"/>
    <property type="project" value="InterPro"/>
</dbReference>
<comment type="similarity">
    <text evidence="1">Belongs to the GET4 family.</text>
</comment>